<name>D2VP54_NAEGR</name>
<feature type="domain" description="ATPase AAA-type core" evidence="1">
    <location>
        <begin position="199"/>
        <end position="319"/>
    </location>
</feature>
<dbReference type="EMBL" id="GG738886">
    <property type="protein sequence ID" value="EFC41299.1"/>
    <property type="molecule type" value="Genomic_DNA"/>
</dbReference>
<gene>
    <name evidence="2" type="ORF">NAEGRDRAFT_51149</name>
</gene>
<evidence type="ECO:0000313" key="2">
    <source>
        <dbReference type="EMBL" id="EFC41299.1"/>
    </source>
</evidence>
<dbReference type="GeneID" id="8850663"/>
<dbReference type="InterPro" id="IPR050304">
    <property type="entry name" value="MT-severing_AAA_ATPase"/>
</dbReference>
<dbReference type="PANTHER" id="PTHR23074">
    <property type="entry name" value="AAA DOMAIN-CONTAINING"/>
    <property type="match status" value="1"/>
</dbReference>
<dbReference type="InterPro" id="IPR003959">
    <property type="entry name" value="ATPase_AAA_core"/>
</dbReference>
<dbReference type="AlphaFoldDB" id="D2VP54"/>
<dbReference type="InterPro" id="IPR027417">
    <property type="entry name" value="P-loop_NTPase"/>
</dbReference>
<dbReference type="VEuPathDB" id="AmoebaDB:NAEGRDRAFT_51149"/>
<organism evidence="3">
    <name type="scientific">Naegleria gruberi</name>
    <name type="common">Amoeba</name>
    <dbReference type="NCBI Taxonomy" id="5762"/>
    <lineage>
        <taxon>Eukaryota</taxon>
        <taxon>Discoba</taxon>
        <taxon>Heterolobosea</taxon>
        <taxon>Tetramitia</taxon>
        <taxon>Eutetramitia</taxon>
        <taxon>Vahlkampfiidae</taxon>
        <taxon>Naegleria</taxon>
    </lineage>
</organism>
<dbReference type="KEGG" id="ngr:NAEGRDRAFT_51149"/>
<proteinExistence type="predicted"/>
<reference evidence="2 3" key="1">
    <citation type="journal article" date="2010" name="Cell">
        <title>The genome of Naegleria gruberi illuminates early eukaryotic versatility.</title>
        <authorList>
            <person name="Fritz-Laylin L.K."/>
            <person name="Prochnik S.E."/>
            <person name="Ginger M.L."/>
            <person name="Dacks J.B."/>
            <person name="Carpenter M.L."/>
            <person name="Field M.C."/>
            <person name="Kuo A."/>
            <person name="Paredez A."/>
            <person name="Chapman J."/>
            <person name="Pham J."/>
            <person name="Shu S."/>
            <person name="Neupane R."/>
            <person name="Cipriano M."/>
            <person name="Mancuso J."/>
            <person name="Tu H."/>
            <person name="Salamov A."/>
            <person name="Lindquist E."/>
            <person name="Shapiro H."/>
            <person name="Lucas S."/>
            <person name="Grigoriev I.V."/>
            <person name="Cande W.Z."/>
            <person name="Fulton C."/>
            <person name="Rokhsar D.S."/>
            <person name="Dawson S.C."/>
        </authorList>
    </citation>
    <scope>NUCLEOTIDE SEQUENCE [LARGE SCALE GENOMIC DNA]</scope>
    <source>
        <strain evidence="2 3">NEG-M</strain>
    </source>
</reference>
<dbReference type="Proteomes" id="UP000006671">
    <property type="component" value="Unassembled WGS sequence"/>
</dbReference>
<evidence type="ECO:0000259" key="1">
    <source>
        <dbReference type="Pfam" id="PF00004"/>
    </source>
</evidence>
<dbReference type="GO" id="GO:0005524">
    <property type="term" value="F:ATP binding"/>
    <property type="evidence" value="ECO:0007669"/>
    <property type="project" value="InterPro"/>
</dbReference>
<keyword evidence="3" id="KW-1185">Reference proteome</keyword>
<sequence>MITNIIDYLDPFTIVSCSMLISKQFYRISHQEFQSLEISSHHDRVIHYQFIHKCSSFRTLTSLDLRNCSIEVEDFTKWVKSGNLKGLKCLVAPNDGQLVLEIGNIYNECMEELKKGSEVDYTLPNLKSIQVENVCRLDLISPVEYSEQMTKTPVGEIKSSRGELFGKKKALSTLVEGVCLPMAFPQLFTGSRRPPRQYLFFGPMNSGKTMILDALHESMPSNLIEPFSINYYDKERAIRILFSIARLFGKYVFSILTYHQNLFQEVETEGEFNRRALTELVIQLDTRPEENLIIIMSSNRPTTINTIIRRRLYPRIYIKLLTGDDLNMFVKYQLEGRFGSNSFTTSQIDQITKLCEGYSPFEIEQMVKSIRNENIKGTKLIDCFKEIIEKAPPLNTEQEIMEIESFAENFASEY</sequence>
<dbReference type="InParanoid" id="D2VP54"/>
<dbReference type="RefSeq" id="XP_002674043.1">
    <property type="nucleotide sequence ID" value="XM_002673997.1"/>
</dbReference>
<dbReference type="PANTHER" id="PTHR23074:SF83">
    <property type="entry name" value="VACUOLAR PROTEIN SORTING-ASSOCIATED PROTEIN 4A"/>
    <property type="match status" value="1"/>
</dbReference>
<accession>D2VP54</accession>
<dbReference type="Pfam" id="PF00004">
    <property type="entry name" value="AAA"/>
    <property type="match status" value="1"/>
</dbReference>
<dbReference type="GO" id="GO:0016887">
    <property type="term" value="F:ATP hydrolysis activity"/>
    <property type="evidence" value="ECO:0007669"/>
    <property type="project" value="InterPro"/>
</dbReference>
<dbReference type="SUPFAM" id="SSF52540">
    <property type="entry name" value="P-loop containing nucleoside triphosphate hydrolases"/>
    <property type="match status" value="1"/>
</dbReference>
<dbReference type="Gene3D" id="1.10.8.60">
    <property type="match status" value="1"/>
</dbReference>
<evidence type="ECO:0000313" key="3">
    <source>
        <dbReference type="Proteomes" id="UP000006671"/>
    </source>
</evidence>
<dbReference type="eggNOG" id="KOG0740">
    <property type="taxonomic scope" value="Eukaryota"/>
</dbReference>
<dbReference type="STRING" id="5762.D2VP54"/>
<protein>
    <submittedName>
        <fullName evidence="2">Predicted protein</fullName>
    </submittedName>
</protein>
<dbReference type="Gene3D" id="3.40.50.300">
    <property type="entry name" value="P-loop containing nucleotide triphosphate hydrolases"/>
    <property type="match status" value="1"/>
</dbReference>